<evidence type="ECO:0000256" key="1">
    <source>
        <dbReference type="SAM" id="Phobius"/>
    </source>
</evidence>
<keyword evidence="1" id="KW-0812">Transmembrane</keyword>
<organism evidence="2 3">
    <name type="scientific">Gymnopus androsaceus JB14</name>
    <dbReference type="NCBI Taxonomy" id="1447944"/>
    <lineage>
        <taxon>Eukaryota</taxon>
        <taxon>Fungi</taxon>
        <taxon>Dikarya</taxon>
        <taxon>Basidiomycota</taxon>
        <taxon>Agaricomycotina</taxon>
        <taxon>Agaricomycetes</taxon>
        <taxon>Agaricomycetidae</taxon>
        <taxon>Agaricales</taxon>
        <taxon>Marasmiineae</taxon>
        <taxon>Omphalotaceae</taxon>
        <taxon>Gymnopus</taxon>
    </lineage>
</organism>
<dbReference type="EMBL" id="ML769424">
    <property type="protein sequence ID" value="KAE9403491.1"/>
    <property type="molecule type" value="Genomic_DNA"/>
</dbReference>
<keyword evidence="1" id="KW-0472">Membrane</keyword>
<gene>
    <name evidence="2" type="ORF">BT96DRAFT_485456</name>
</gene>
<accession>A0A6A4HZM1</accession>
<reference evidence="2" key="1">
    <citation type="journal article" date="2019" name="Environ. Microbiol.">
        <title>Fungal ecological strategies reflected in gene transcription - a case study of two litter decomposers.</title>
        <authorList>
            <person name="Barbi F."/>
            <person name="Kohler A."/>
            <person name="Barry K."/>
            <person name="Baskaran P."/>
            <person name="Daum C."/>
            <person name="Fauchery L."/>
            <person name="Ihrmark K."/>
            <person name="Kuo A."/>
            <person name="LaButti K."/>
            <person name="Lipzen A."/>
            <person name="Morin E."/>
            <person name="Grigoriev I.V."/>
            <person name="Henrissat B."/>
            <person name="Lindahl B."/>
            <person name="Martin F."/>
        </authorList>
    </citation>
    <scope>NUCLEOTIDE SEQUENCE</scope>
    <source>
        <strain evidence="2">JB14</strain>
    </source>
</reference>
<evidence type="ECO:0000313" key="3">
    <source>
        <dbReference type="Proteomes" id="UP000799118"/>
    </source>
</evidence>
<name>A0A6A4HZM1_9AGAR</name>
<proteinExistence type="predicted"/>
<keyword evidence="1" id="KW-1133">Transmembrane helix</keyword>
<feature type="transmembrane region" description="Helical" evidence="1">
    <location>
        <begin position="127"/>
        <end position="145"/>
    </location>
</feature>
<dbReference type="Proteomes" id="UP000799118">
    <property type="component" value="Unassembled WGS sequence"/>
</dbReference>
<sequence length="179" mass="21167">MCSRKFSCMEPGCIRMLDPILVRLPTLWTLHPLHGFMGVCVTFGRRLPQNITDYAPKIYGHWQCVGERENLLHRNRCFATRKIRVNIRRQIIWLTIPMKSSSKRRRLVFASSSRLWFVVVFQNRSMLILISSYLGKTMLLIYLFLYRFERGIPTAVQLSDQYSIFDKTVPRRTALDEHL</sequence>
<evidence type="ECO:0000313" key="2">
    <source>
        <dbReference type="EMBL" id="KAE9403491.1"/>
    </source>
</evidence>
<dbReference type="AlphaFoldDB" id="A0A6A4HZM1"/>
<protein>
    <submittedName>
        <fullName evidence="2">Uncharacterized protein</fullName>
    </submittedName>
</protein>
<keyword evidence="3" id="KW-1185">Reference proteome</keyword>